<dbReference type="RefSeq" id="WP_184886688.1">
    <property type="nucleotide sequence ID" value="NZ_BOOV01000006.1"/>
</dbReference>
<dbReference type="Pfam" id="PF25862">
    <property type="entry name" value="PglZ_1st"/>
    <property type="match status" value="1"/>
</dbReference>
<dbReference type="Pfam" id="PF08665">
    <property type="entry name" value="PglZ"/>
    <property type="match status" value="1"/>
</dbReference>
<feature type="domain" description="Alkaline phosphatase-like protein PglZ N-terminal" evidence="3">
    <location>
        <begin position="16"/>
        <end position="104"/>
    </location>
</feature>
<dbReference type="Proteomes" id="UP000542210">
    <property type="component" value="Unassembled WGS sequence"/>
</dbReference>
<evidence type="ECO:0000313" key="5">
    <source>
        <dbReference type="EMBL" id="MBB4705176.1"/>
    </source>
</evidence>
<evidence type="ECO:0008006" key="7">
    <source>
        <dbReference type="Google" id="ProtNLM"/>
    </source>
</evidence>
<dbReference type="InterPro" id="IPR017850">
    <property type="entry name" value="Alkaline_phosphatase_core_sf"/>
</dbReference>
<dbReference type="Pfam" id="PF25861">
    <property type="entry name" value="PglZ_2nd"/>
    <property type="match status" value="1"/>
</dbReference>
<dbReference type="EMBL" id="JACHND010000001">
    <property type="protein sequence ID" value="MBB4705176.1"/>
    <property type="molecule type" value="Genomic_DNA"/>
</dbReference>
<evidence type="ECO:0000256" key="1">
    <source>
        <dbReference type="SAM" id="MobiDB-lite"/>
    </source>
</evidence>
<dbReference type="SUPFAM" id="SSF53649">
    <property type="entry name" value="Alkaline phosphatase-like"/>
    <property type="match status" value="1"/>
</dbReference>
<name>A0A7W7GFK4_9ACTN</name>
<keyword evidence="6" id="KW-1185">Reference proteome</keyword>
<dbReference type="Pfam" id="PF25863">
    <property type="entry name" value="PglZ_C"/>
    <property type="match status" value="1"/>
</dbReference>
<evidence type="ECO:0000259" key="3">
    <source>
        <dbReference type="Pfam" id="PF25862"/>
    </source>
</evidence>
<evidence type="ECO:0000259" key="4">
    <source>
        <dbReference type="Pfam" id="PF25863"/>
    </source>
</evidence>
<dbReference type="InterPro" id="IPR058880">
    <property type="entry name" value="PglZ_N"/>
</dbReference>
<feature type="domain" description="Alkaline phosphatase-like protein PglZ C-terminal" evidence="4">
    <location>
        <begin position="844"/>
        <end position="941"/>
    </location>
</feature>
<dbReference type="InterPro" id="IPR047992">
    <property type="entry name" value="BREX_PglZ"/>
</dbReference>
<dbReference type="InterPro" id="IPR058881">
    <property type="entry name" value="PglZ_2nd"/>
</dbReference>
<evidence type="ECO:0000313" key="6">
    <source>
        <dbReference type="Proteomes" id="UP000542210"/>
    </source>
</evidence>
<feature type="region of interest" description="Disordered" evidence="1">
    <location>
        <begin position="806"/>
        <end position="835"/>
    </location>
</feature>
<feature type="domain" description="Alkaline phosphatase-like protein PglZ second" evidence="2">
    <location>
        <begin position="184"/>
        <end position="321"/>
    </location>
</feature>
<evidence type="ECO:0000259" key="2">
    <source>
        <dbReference type="Pfam" id="PF25861"/>
    </source>
</evidence>
<reference evidence="5 6" key="1">
    <citation type="submission" date="2020-08" db="EMBL/GenBank/DDBJ databases">
        <title>Sequencing the genomes of 1000 actinobacteria strains.</title>
        <authorList>
            <person name="Klenk H.-P."/>
        </authorList>
    </citation>
    <scope>NUCLEOTIDE SEQUENCE [LARGE SCALE GENOMIC DNA]</scope>
    <source>
        <strain evidence="5 6">DSM 45784</strain>
    </source>
</reference>
<comment type="caution">
    <text evidence="5">The sequence shown here is derived from an EMBL/GenBank/DDBJ whole genome shotgun (WGS) entry which is preliminary data.</text>
</comment>
<gene>
    <name evidence="5" type="ORF">BJ982_006720</name>
</gene>
<dbReference type="AlphaFoldDB" id="A0A7W7GFK4"/>
<dbReference type="NCBIfam" id="NF033446">
    <property type="entry name" value="BREX_PglZ_2"/>
    <property type="match status" value="1"/>
</dbReference>
<proteinExistence type="predicted"/>
<protein>
    <recommendedName>
        <fullName evidence="7">BREX-2 system phosphatase PglZ</fullName>
    </recommendedName>
</protein>
<dbReference type="InterPro" id="IPR058882">
    <property type="entry name" value="PglZ_C"/>
</dbReference>
<sequence length="945" mass="98840">MTGTRAPLAAATLPVVRTIMRKVHRGDRDRRVVGIHARPEWNGEPCFTHDEVTVHVRACPSALAVREAVVEHAARDGDYLVVLTDVGDRDLGIGLRAHLAGGHLIAIKPWELLKQSFDAKTLDPLLLEEGWAASALAAWQPAENGWPAAPGGALTRDFALGRLGEVLLGSGPDGEPYLTSGHPDAVSLLRWTLDPVAMNRFTELDADTRKGFGRWLGEATGTTGTWTLRAVQSGYGGDAVPLGLVAGLLAHPDAGVRAAEARGLLRARLGGADLPAEEARSWARAAEALVTQLDRPDSLLERAEALLREFNAEALIALSPLLPGAYDTRLRSFAQAVSDALSSPTGHGWGALSVPSPAALARVEEAHTQLVAHELAAQQPRTPTARMALRLLRWLATPPGPAPDTLAGALYRQVQDGAYVEWAYADVWTGDTDDAVGAAYQRLLEAVDTRRRPDDRSLAARFAQAVAADEHPGRLVPIEAAMATLVRPLGRVLLVVLDGMTAGNLAEIAAELTQWGQQRWHELVDADLGHRQVLLPVLPTVTEACRTSLLTGVARTGGQDDERAGFPSAAGDPRARLFHKGDLPGPGGSQLAAEVKNAIASDVRVVGVVLNTIDDALDKMNPGGMAWTPGQIQYLSALVNVAATAGRLLVLTADHGHVVERGGTMISGTGAASARWRPAGLPAGEGEVPVRGRRVLLGGGSVVLPWREDIRYTGRRAGYHGGLAAAEVAVPFAVFSPAPVEQVAGWVQAPAQEPVWWHAPLAVPSAPSASPAAPPVAAAPRAAQSRVKARPIPGQDAIFEMAPAVESAPGSGGTTPGEALATARADGGSSPAGTGGAADKVSVFLDALVASAQYAAQRERAGRAAPDDARVVAVLGALLRNGGRLHESALSAVAGVPAARMRSVLTAIRRLLSVDGYDPVTYDPDGVTVLLSAGVLAEQFGVRAP</sequence>
<accession>A0A7W7GFK4</accession>
<organism evidence="5 6">
    <name type="scientific">Sphaerisporangium siamense</name>
    <dbReference type="NCBI Taxonomy" id="795645"/>
    <lineage>
        <taxon>Bacteria</taxon>
        <taxon>Bacillati</taxon>
        <taxon>Actinomycetota</taxon>
        <taxon>Actinomycetes</taxon>
        <taxon>Streptosporangiales</taxon>
        <taxon>Streptosporangiaceae</taxon>
        <taxon>Sphaerisporangium</taxon>
    </lineage>
</organism>